<dbReference type="AlphaFoldDB" id="A0A5B7JL94"/>
<reference evidence="2 3" key="1">
    <citation type="submission" date="2019-05" db="EMBL/GenBank/DDBJ databases">
        <title>Another draft genome of Portunus trituberculatus and its Hox gene families provides insights of decapod evolution.</title>
        <authorList>
            <person name="Jeong J.-H."/>
            <person name="Song I."/>
            <person name="Kim S."/>
            <person name="Choi T."/>
            <person name="Kim D."/>
            <person name="Ryu S."/>
            <person name="Kim W."/>
        </authorList>
    </citation>
    <scope>NUCLEOTIDE SEQUENCE [LARGE SCALE GENOMIC DNA]</scope>
    <source>
        <tissue evidence="2">Muscle</tissue>
    </source>
</reference>
<feature type="compositionally biased region" description="Polar residues" evidence="1">
    <location>
        <begin position="35"/>
        <end position="45"/>
    </location>
</feature>
<evidence type="ECO:0000313" key="3">
    <source>
        <dbReference type="Proteomes" id="UP000324222"/>
    </source>
</evidence>
<comment type="caution">
    <text evidence="2">The sequence shown here is derived from an EMBL/GenBank/DDBJ whole genome shotgun (WGS) entry which is preliminary data.</text>
</comment>
<evidence type="ECO:0000313" key="2">
    <source>
        <dbReference type="EMBL" id="MPC95375.1"/>
    </source>
</evidence>
<name>A0A5B7JL94_PORTR</name>
<gene>
    <name evidence="2" type="ORF">E2C01_090582</name>
</gene>
<organism evidence="2 3">
    <name type="scientific">Portunus trituberculatus</name>
    <name type="common">Swimming crab</name>
    <name type="synonym">Neptunus trituberculatus</name>
    <dbReference type="NCBI Taxonomy" id="210409"/>
    <lineage>
        <taxon>Eukaryota</taxon>
        <taxon>Metazoa</taxon>
        <taxon>Ecdysozoa</taxon>
        <taxon>Arthropoda</taxon>
        <taxon>Crustacea</taxon>
        <taxon>Multicrustacea</taxon>
        <taxon>Malacostraca</taxon>
        <taxon>Eumalacostraca</taxon>
        <taxon>Eucarida</taxon>
        <taxon>Decapoda</taxon>
        <taxon>Pleocyemata</taxon>
        <taxon>Brachyura</taxon>
        <taxon>Eubrachyura</taxon>
        <taxon>Portunoidea</taxon>
        <taxon>Portunidae</taxon>
        <taxon>Portuninae</taxon>
        <taxon>Portunus</taxon>
    </lineage>
</organism>
<accession>A0A5B7JL94</accession>
<feature type="region of interest" description="Disordered" evidence="1">
    <location>
        <begin position="1"/>
        <end position="72"/>
    </location>
</feature>
<protein>
    <submittedName>
        <fullName evidence="2">Uncharacterized protein</fullName>
    </submittedName>
</protein>
<dbReference type="EMBL" id="VSRR010101982">
    <property type="protein sequence ID" value="MPC95375.1"/>
    <property type="molecule type" value="Genomic_DNA"/>
</dbReference>
<evidence type="ECO:0000256" key="1">
    <source>
        <dbReference type="SAM" id="MobiDB-lite"/>
    </source>
</evidence>
<proteinExistence type="predicted"/>
<keyword evidence="3" id="KW-1185">Reference proteome</keyword>
<sequence>MEGGEERRESCKGPAGYVEVHKGRGTGEGRPRRTAQGTSLSWTHQTGKKTLPDGGSCITLPTPPSAPLPSHLSLSLQCPFPPTLRPPRSSVAPTGACGYVN</sequence>
<feature type="compositionally biased region" description="Basic and acidic residues" evidence="1">
    <location>
        <begin position="1"/>
        <end position="11"/>
    </location>
</feature>
<dbReference type="Proteomes" id="UP000324222">
    <property type="component" value="Unassembled WGS sequence"/>
</dbReference>
<feature type="compositionally biased region" description="Basic and acidic residues" evidence="1">
    <location>
        <begin position="19"/>
        <end position="31"/>
    </location>
</feature>